<comment type="caution">
    <text evidence="6">The sequence shown here is derived from an EMBL/GenBank/DDBJ whole genome shotgun (WGS) entry which is preliminary data.</text>
</comment>
<organism evidence="6 7">
    <name type="scientific">Pseudoxanthomonas winnipegensis</name>
    <dbReference type="NCBI Taxonomy" id="2480810"/>
    <lineage>
        <taxon>Bacteria</taxon>
        <taxon>Pseudomonadati</taxon>
        <taxon>Pseudomonadota</taxon>
        <taxon>Gammaproteobacteria</taxon>
        <taxon>Lysobacterales</taxon>
        <taxon>Lysobacteraceae</taxon>
        <taxon>Pseudoxanthomonas</taxon>
    </lineage>
</organism>
<protein>
    <submittedName>
        <fullName evidence="6">AraC family transcriptional regulator</fullName>
    </submittedName>
</protein>
<evidence type="ECO:0000313" key="6">
    <source>
        <dbReference type="EMBL" id="TAA33175.1"/>
    </source>
</evidence>
<sequence length="255" mass="28342">MPPSSWFSQMRLMRYAPNGAMQAHHHDRPSLCLVVDGGYQERIRGRADWHRPGEMMFCPADEPHAQTFADTGAVKILLDPRAGTLDYLRGHLPLTEAPFTGSVQLAAIARRLRAELCADPADSAARLAAEGLAMEALAEFARHAAAPVRVEPWLQRAREYVHAHACSGFALEDMAQALQHHPVHVARSFRAAFGRSVGDMVRQLRMAEAARLLRETSRPLATIAADCGFADQAHFSRSFRAAYGVPPSRFRRERR</sequence>
<dbReference type="GO" id="GO:0003700">
    <property type="term" value="F:DNA-binding transcription factor activity"/>
    <property type="evidence" value="ECO:0007669"/>
    <property type="project" value="InterPro"/>
</dbReference>
<keyword evidence="4" id="KW-0804">Transcription</keyword>
<dbReference type="SMART" id="SM00342">
    <property type="entry name" value="HTH_ARAC"/>
    <property type="match status" value="1"/>
</dbReference>
<dbReference type="Gene3D" id="2.60.120.10">
    <property type="entry name" value="Jelly Rolls"/>
    <property type="match status" value="1"/>
</dbReference>
<gene>
    <name evidence="6" type="ORF">EA661_02605</name>
</gene>
<dbReference type="InterPro" id="IPR018062">
    <property type="entry name" value="HTH_AraC-typ_CS"/>
</dbReference>
<dbReference type="InterPro" id="IPR003313">
    <property type="entry name" value="AraC-bd"/>
</dbReference>
<dbReference type="RefSeq" id="WP_130515434.1">
    <property type="nucleotide sequence ID" value="NZ_SHMB01000001.1"/>
</dbReference>
<dbReference type="Pfam" id="PF02311">
    <property type="entry name" value="AraC_binding"/>
    <property type="match status" value="1"/>
</dbReference>
<keyword evidence="1" id="KW-0805">Transcription regulation</keyword>
<evidence type="ECO:0000256" key="3">
    <source>
        <dbReference type="ARBA" id="ARBA00023159"/>
    </source>
</evidence>
<dbReference type="Proteomes" id="UP000291286">
    <property type="component" value="Unassembled WGS sequence"/>
</dbReference>
<evidence type="ECO:0000256" key="1">
    <source>
        <dbReference type="ARBA" id="ARBA00023015"/>
    </source>
</evidence>
<dbReference type="Pfam" id="PF12833">
    <property type="entry name" value="HTH_18"/>
    <property type="match status" value="1"/>
</dbReference>
<accession>A0A4Q8LR63</accession>
<dbReference type="InterPro" id="IPR020449">
    <property type="entry name" value="Tscrpt_reg_AraC-type_HTH"/>
</dbReference>
<feature type="domain" description="HTH araC/xylS-type" evidence="5">
    <location>
        <begin position="155"/>
        <end position="253"/>
    </location>
</feature>
<dbReference type="PRINTS" id="PR00032">
    <property type="entry name" value="HTHARAC"/>
</dbReference>
<dbReference type="SUPFAM" id="SSF51182">
    <property type="entry name" value="RmlC-like cupins"/>
    <property type="match status" value="1"/>
</dbReference>
<keyword evidence="3" id="KW-0010">Activator</keyword>
<dbReference type="InterPro" id="IPR018060">
    <property type="entry name" value="HTH_AraC"/>
</dbReference>
<keyword evidence="2" id="KW-0238">DNA-binding</keyword>
<dbReference type="Gene3D" id="1.10.10.60">
    <property type="entry name" value="Homeodomain-like"/>
    <property type="match status" value="1"/>
</dbReference>
<dbReference type="GO" id="GO:0043565">
    <property type="term" value="F:sequence-specific DNA binding"/>
    <property type="evidence" value="ECO:0007669"/>
    <property type="project" value="InterPro"/>
</dbReference>
<proteinExistence type="predicted"/>
<dbReference type="InterPro" id="IPR011051">
    <property type="entry name" value="RmlC_Cupin_sf"/>
</dbReference>
<evidence type="ECO:0000259" key="5">
    <source>
        <dbReference type="PROSITE" id="PS01124"/>
    </source>
</evidence>
<dbReference type="EMBL" id="SHMB01000001">
    <property type="protein sequence ID" value="TAA33175.1"/>
    <property type="molecule type" value="Genomic_DNA"/>
</dbReference>
<dbReference type="AlphaFoldDB" id="A0A4Q8LR63"/>
<dbReference type="InterPro" id="IPR014710">
    <property type="entry name" value="RmlC-like_jellyroll"/>
</dbReference>
<dbReference type="PANTHER" id="PTHR46796">
    <property type="entry name" value="HTH-TYPE TRANSCRIPTIONAL ACTIVATOR RHAS-RELATED"/>
    <property type="match status" value="1"/>
</dbReference>
<dbReference type="PROSITE" id="PS00041">
    <property type="entry name" value="HTH_ARAC_FAMILY_1"/>
    <property type="match status" value="1"/>
</dbReference>
<dbReference type="InterPro" id="IPR050204">
    <property type="entry name" value="AraC_XylS_family_regulators"/>
</dbReference>
<name>A0A4Q8LR63_9GAMM</name>
<dbReference type="SUPFAM" id="SSF46689">
    <property type="entry name" value="Homeodomain-like"/>
    <property type="match status" value="2"/>
</dbReference>
<evidence type="ECO:0000313" key="7">
    <source>
        <dbReference type="Proteomes" id="UP000291286"/>
    </source>
</evidence>
<dbReference type="InterPro" id="IPR009057">
    <property type="entry name" value="Homeodomain-like_sf"/>
</dbReference>
<dbReference type="PROSITE" id="PS01124">
    <property type="entry name" value="HTH_ARAC_FAMILY_2"/>
    <property type="match status" value="1"/>
</dbReference>
<evidence type="ECO:0000256" key="2">
    <source>
        <dbReference type="ARBA" id="ARBA00023125"/>
    </source>
</evidence>
<evidence type="ECO:0000256" key="4">
    <source>
        <dbReference type="ARBA" id="ARBA00023163"/>
    </source>
</evidence>
<reference evidence="6 7" key="1">
    <citation type="submission" date="2019-02" db="EMBL/GenBank/DDBJ databases">
        <title>WGS of Pseudoxanthomonas species novum from clinical isolates.</title>
        <authorList>
            <person name="Bernier A.-M."/>
            <person name="Bernard K."/>
            <person name="Vachon A."/>
        </authorList>
    </citation>
    <scope>NUCLEOTIDE SEQUENCE [LARGE SCALE GENOMIC DNA]</scope>
    <source>
        <strain evidence="6 7">NML171202</strain>
    </source>
</reference>